<accession>A0ABW2Z0G6</accession>
<name>A0ABW2Z0G6_9SPHI</name>
<protein>
    <submittedName>
        <fullName evidence="2">Winged helix-turn-helix domain-containing protein</fullName>
    </submittedName>
</protein>
<evidence type="ECO:0000313" key="2">
    <source>
        <dbReference type="EMBL" id="MFD0752219.1"/>
    </source>
</evidence>
<sequence length="102" mass="11650">MKVPFDKLDKAFENRVRLQIMSVLVANQRYDFNSLKELLDVTDGNLASHLKALEKEEYILVNKSFLGRKPNTNYEATAAGKQAFKSHLDALEKLILAQQNIK</sequence>
<organism evidence="2 3">
    <name type="scientific">Mucilaginibacter calamicampi</name>
    <dbReference type="NCBI Taxonomy" id="1302352"/>
    <lineage>
        <taxon>Bacteria</taxon>
        <taxon>Pseudomonadati</taxon>
        <taxon>Bacteroidota</taxon>
        <taxon>Sphingobacteriia</taxon>
        <taxon>Sphingobacteriales</taxon>
        <taxon>Sphingobacteriaceae</taxon>
        <taxon>Mucilaginibacter</taxon>
    </lineage>
</organism>
<dbReference type="Pfam" id="PF13601">
    <property type="entry name" value="HTH_34"/>
    <property type="match status" value="1"/>
</dbReference>
<dbReference type="InterPro" id="IPR036388">
    <property type="entry name" value="WH-like_DNA-bd_sf"/>
</dbReference>
<dbReference type="Proteomes" id="UP001596958">
    <property type="component" value="Unassembled WGS sequence"/>
</dbReference>
<dbReference type="SUPFAM" id="SSF46785">
    <property type="entry name" value="Winged helix' DNA-binding domain"/>
    <property type="match status" value="1"/>
</dbReference>
<evidence type="ECO:0000313" key="3">
    <source>
        <dbReference type="Proteomes" id="UP001596958"/>
    </source>
</evidence>
<dbReference type="PANTHER" id="PTHR37318">
    <property type="entry name" value="BSL7504 PROTEIN"/>
    <property type="match status" value="1"/>
</dbReference>
<dbReference type="EMBL" id="JBHTHU010000022">
    <property type="protein sequence ID" value="MFD0752219.1"/>
    <property type="molecule type" value="Genomic_DNA"/>
</dbReference>
<reference evidence="3" key="1">
    <citation type="journal article" date="2019" name="Int. J. Syst. Evol. Microbiol.">
        <title>The Global Catalogue of Microorganisms (GCM) 10K type strain sequencing project: providing services to taxonomists for standard genome sequencing and annotation.</title>
        <authorList>
            <consortium name="The Broad Institute Genomics Platform"/>
            <consortium name="The Broad Institute Genome Sequencing Center for Infectious Disease"/>
            <person name="Wu L."/>
            <person name="Ma J."/>
        </authorList>
    </citation>
    <scope>NUCLEOTIDE SEQUENCE [LARGE SCALE GENOMIC DNA]</scope>
    <source>
        <strain evidence="3">CCUG 63418</strain>
    </source>
</reference>
<evidence type="ECO:0000259" key="1">
    <source>
        <dbReference type="Pfam" id="PF13601"/>
    </source>
</evidence>
<dbReference type="InterPro" id="IPR027395">
    <property type="entry name" value="WH_DNA-bd_dom"/>
</dbReference>
<keyword evidence="3" id="KW-1185">Reference proteome</keyword>
<dbReference type="PANTHER" id="PTHR37318:SF1">
    <property type="entry name" value="BSL7504 PROTEIN"/>
    <property type="match status" value="1"/>
</dbReference>
<dbReference type="InterPro" id="IPR036390">
    <property type="entry name" value="WH_DNA-bd_sf"/>
</dbReference>
<feature type="domain" description="Winged helix DNA-binding" evidence="1">
    <location>
        <begin position="16"/>
        <end position="95"/>
    </location>
</feature>
<gene>
    <name evidence="2" type="ORF">ACFQZS_18845</name>
</gene>
<proteinExistence type="predicted"/>
<dbReference type="RefSeq" id="WP_377102572.1">
    <property type="nucleotide sequence ID" value="NZ_JBHTHU010000022.1"/>
</dbReference>
<comment type="caution">
    <text evidence="2">The sequence shown here is derived from an EMBL/GenBank/DDBJ whole genome shotgun (WGS) entry which is preliminary data.</text>
</comment>
<dbReference type="Gene3D" id="1.10.10.10">
    <property type="entry name" value="Winged helix-like DNA-binding domain superfamily/Winged helix DNA-binding domain"/>
    <property type="match status" value="1"/>
</dbReference>